<dbReference type="Gene3D" id="3.10.450.490">
    <property type="match status" value="1"/>
</dbReference>
<accession>A0ABS8JF86</accession>
<dbReference type="Proteomes" id="UP001165293">
    <property type="component" value="Unassembled WGS sequence"/>
</dbReference>
<evidence type="ECO:0000256" key="7">
    <source>
        <dbReference type="ARBA" id="ARBA00023049"/>
    </source>
</evidence>
<keyword evidence="7 9" id="KW-0482">Metalloprotease</keyword>
<feature type="domain" description="Peptidase M4 C-terminal" evidence="11">
    <location>
        <begin position="353"/>
        <end position="533"/>
    </location>
</feature>
<name>A0ABS8JF86_9GAMM</name>
<keyword evidence="2 9" id="KW-0645">Protease</keyword>
<evidence type="ECO:0000259" key="12">
    <source>
        <dbReference type="Pfam" id="PF07504"/>
    </source>
</evidence>
<feature type="chain" id="PRO_5045013616" description="Neutral metalloproteinase" evidence="9">
    <location>
        <begin position="24"/>
        <end position="534"/>
    </location>
</feature>
<keyword evidence="14" id="KW-1185">Reference proteome</keyword>
<comment type="similarity">
    <text evidence="1 9">Belongs to the peptidase M4 family.</text>
</comment>
<evidence type="ECO:0000259" key="11">
    <source>
        <dbReference type="Pfam" id="PF02868"/>
    </source>
</evidence>
<dbReference type="EMBL" id="JAJGAK010000001">
    <property type="protein sequence ID" value="MCC8362200.1"/>
    <property type="molecule type" value="Genomic_DNA"/>
</dbReference>
<keyword evidence="5 9" id="KW-0378">Hydrolase</keyword>
<comment type="caution">
    <text evidence="13">The sequence shown here is derived from an EMBL/GenBank/DDBJ whole genome shotgun (WGS) entry which is preliminary data.</text>
</comment>
<evidence type="ECO:0000259" key="10">
    <source>
        <dbReference type="Pfam" id="PF01447"/>
    </source>
</evidence>
<sequence length="534" mass="55926">MSHSHRPLVFAIALALTAGAAHAGKADHPAAGRALGLADSHAKALNKNAGDSLVVKDVMVDADGTEHVRFERTYRGLPVLFGDVVVHSRNGQFRSASQTLKSSLRPNLDAKIRGDEATVIAGADFGIAFDGVREARKVVYARGASPVLAYEVVFTGTKRDQTPTEMHYFVDAGSGRILDKWDMVHTAKPGGGGTPGGTPAVGTGRTLLYGNVALNTASSGGSFNLTDTTRGNGATYDAKGAAYNVAAGRATLFTDADNTWGNNTTSDRATVASDAHFGVATTFDYYKVTHGRNGIFNDGKGVKSYVHVGRNWANAAWYANAMYYGDGGGSVLPLVAIDVAGHEMSHGVTQATSALAYSGDAGGLNEATSDIFGTMVEFYANNGSDTPDWKIGEEIYASNPGETKAIRYMFKPSAADGGASYDCYPAAGFGGVDPHYSSGPANHFFYLLSQGATNPSGFNYALSALVCNGDTGVTGIGRSAAERIWYRALDLYFTSGTTYPQARAHTLRAASDLFGSTSAQYAAVARAWSAVGVN</sequence>
<evidence type="ECO:0000256" key="4">
    <source>
        <dbReference type="ARBA" id="ARBA00022729"/>
    </source>
</evidence>
<proteinExistence type="inferred from homology"/>
<dbReference type="InterPro" id="IPR013856">
    <property type="entry name" value="Peptidase_M4_domain"/>
</dbReference>
<dbReference type="Gene3D" id="3.10.170.10">
    <property type="match status" value="1"/>
</dbReference>
<dbReference type="Pfam" id="PF01447">
    <property type="entry name" value="Peptidase_M4"/>
    <property type="match status" value="1"/>
</dbReference>
<dbReference type="PANTHER" id="PTHR33794">
    <property type="entry name" value="BACILLOLYSIN"/>
    <property type="match status" value="1"/>
</dbReference>
<dbReference type="SUPFAM" id="SSF55486">
    <property type="entry name" value="Metalloproteases ('zincins'), catalytic domain"/>
    <property type="match status" value="1"/>
</dbReference>
<dbReference type="InterPro" id="IPR050728">
    <property type="entry name" value="Zinc_Metalloprotease_M4"/>
</dbReference>
<keyword evidence="6 9" id="KW-0862">Zinc</keyword>
<dbReference type="RefSeq" id="WP_230525822.1">
    <property type="nucleotide sequence ID" value="NZ_JAJGAK010000001.1"/>
</dbReference>
<dbReference type="EC" id="3.4.24.-" evidence="9"/>
<keyword evidence="3" id="KW-0479">Metal-binding</keyword>
<keyword evidence="9" id="KW-0964">Secreted</keyword>
<dbReference type="InterPro" id="IPR023612">
    <property type="entry name" value="Peptidase_M4"/>
</dbReference>
<dbReference type="InterPro" id="IPR027268">
    <property type="entry name" value="Peptidase_M4/M1_CTD_sf"/>
</dbReference>
<comment type="function">
    <text evidence="9">Extracellular zinc metalloprotease.</text>
</comment>
<feature type="signal peptide" evidence="9">
    <location>
        <begin position="1"/>
        <end position="23"/>
    </location>
</feature>
<evidence type="ECO:0000256" key="6">
    <source>
        <dbReference type="ARBA" id="ARBA00022833"/>
    </source>
</evidence>
<evidence type="ECO:0000256" key="8">
    <source>
        <dbReference type="ARBA" id="ARBA00023145"/>
    </source>
</evidence>
<dbReference type="Gene3D" id="1.10.390.10">
    <property type="entry name" value="Neutral Protease Domain 2"/>
    <property type="match status" value="1"/>
</dbReference>
<dbReference type="Pfam" id="PF02868">
    <property type="entry name" value="Peptidase_M4_C"/>
    <property type="match status" value="1"/>
</dbReference>
<evidence type="ECO:0000256" key="3">
    <source>
        <dbReference type="ARBA" id="ARBA00022723"/>
    </source>
</evidence>
<dbReference type="Gene3D" id="3.10.450.40">
    <property type="match status" value="1"/>
</dbReference>
<comment type="cofactor">
    <cofactor evidence="9">
        <name>Zn(2+)</name>
        <dbReference type="ChEBI" id="CHEBI:29105"/>
    </cofactor>
</comment>
<feature type="domain" description="Peptidase M4" evidence="10">
    <location>
        <begin position="202"/>
        <end position="350"/>
    </location>
</feature>
<dbReference type="InterPro" id="IPR001570">
    <property type="entry name" value="Peptidase_M4_C_domain"/>
</dbReference>
<dbReference type="PANTHER" id="PTHR33794:SF1">
    <property type="entry name" value="BACILLOLYSIN"/>
    <property type="match status" value="1"/>
</dbReference>
<evidence type="ECO:0000256" key="5">
    <source>
        <dbReference type="ARBA" id="ARBA00022801"/>
    </source>
</evidence>
<keyword evidence="4 9" id="KW-0732">Signal</keyword>
<evidence type="ECO:0000256" key="2">
    <source>
        <dbReference type="ARBA" id="ARBA00022670"/>
    </source>
</evidence>
<evidence type="ECO:0000313" key="13">
    <source>
        <dbReference type="EMBL" id="MCC8362200.1"/>
    </source>
</evidence>
<reference evidence="13" key="1">
    <citation type="submission" date="2021-10" db="EMBL/GenBank/DDBJ databases">
        <authorList>
            <person name="Lyu M."/>
            <person name="Wang X."/>
            <person name="Meng X."/>
            <person name="Xu K."/>
        </authorList>
    </citation>
    <scope>NUCLEOTIDE SEQUENCE</scope>
    <source>
        <strain evidence="13">A6</strain>
    </source>
</reference>
<dbReference type="Pfam" id="PF07504">
    <property type="entry name" value="FTP"/>
    <property type="match status" value="1"/>
</dbReference>
<keyword evidence="8" id="KW-0865">Zymogen</keyword>
<dbReference type="InterPro" id="IPR011096">
    <property type="entry name" value="FTP_domain"/>
</dbReference>
<evidence type="ECO:0000256" key="9">
    <source>
        <dbReference type="RuleBase" id="RU366073"/>
    </source>
</evidence>
<dbReference type="PRINTS" id="PR00730">
    <property type="entry name" value="THERMOLYSIN"/>
</dbReference>
<feature type="domain" description="FTP" evidence="12">
    <location>
        <begin position="51"/>
        <end position="98"/>
    </location>
</feature>
<gene>
    <name evidence="13" type="ORF">LK996_03820</name>
</gene>
<evidence type="ECO:0000313" key="14">
    <source>
        <dbReference type="Proteomes" id="UP001165293"/>
    </source>
</evidence>
<protein>
    <recommendedName>
        <fullName evidence="9">Neutral metalloproteinase</fullName>
        <ecNumber evidence="9">3.4.24.-</ecNumber>
    </recommendedName>
</protein>
<dbReference type="CDD" id="cd09597">
    <property type="entry name" value="M4_TLP"/>
    <property type="match status" value="1"/>
</dbReference>
<organism evidence="13 14">
    <name type="scientific">Noviluteimonas lactosilytica</name>
    <dbReference type="NCBI Taxonomy" id="2888523"/>
    <lineage>
        <taxon>Bacteria</taxon>
        <taxon>Pseudomonadati</taxon>
        <taxon>Pseudomonadota</taxon>
        <taxon>Gammaproteobacteria</taxon>
        <taxon>Lysobacterales</taxon>
        <taxon>Lysobacteraceae</taxon>
        <taxon>Noviluteimonas</taxon>
    </lineage>
</organism>
<evidence type="ECO:0000256" key="1">
    <source>
        <dbReference type="ARBA" id="ARBA00009388"/>
    </source>
</evidence>
<comment type="subcellular location">
    <subcellularLocation>
        <location evidence="9">Secreted</location>
    </subcellularLocation>
</comment>